<proteinExistence type="predicted"/>
<gene>
    <name evidence="2" type="ORF">AHMF7616_04683</name>
</gene>
<keyword evidence="3" id="KW-1185">Reference proteome</keyword>
<dbReference type="InterPro" id="IPR036629">
    <property type="entry name" value="YjbJ_sf"/>
</dbReference>
<evidence type="ECO:0000313" key="3">
    <source>
        <dbReference type="Proteomes" id="UP000253919"/>
    </source>
</evidence>
<dbReference type="Proteomes" id="UP000253919">
    <property type="component" value="Unassembled WGS sequence"/>
</dbReference>
<keyword evidence="1" id="KW-0812">Transmembrane</keyword>
<organism evidence="2 3">
    <name type="scientific">Adhaeribacter pallidiroseus</name>
    <dbReference type="NCBI Taxonomy" id="2072847"/>
    <lineage>
        <taxon>Bacteria</taxon>
        <taxon>Pseudomonadati</taxon>
        <taxon>Bacteroidota</taxon>
        <taxon>Cytophagia</taxon>
        <taxon>Cytophagales</taxon>
        <taxon>Hymenobacteraceae</taxon>
        <taxon>Adhaeribacter</taxon>
    </lineage>
</organism>
<protein>
    <recommendedName>
        <fullName evidence="4">CsbD-like domain-containing protein</fullName>
    </recommendedName>
</protein>
<evidence type="ECO:0000313" key="2">
    <source>
        <dbReference type="EMBL" id="RDC66052.1"/>
    </source>
</evidence>
<dbReference type="Gene3D" id="1.10.1470.10">
    <property type="entry name" value="YjbJ"/>
    <property type="match status" value="1"/>
</dbReference>
<dbReference type="Pfam" id="PF12732">
    <property type="entry name" value="YtxH"/>
    <property type="match status" value="1"/>
</dbReference>
<keyword evidence="1" id="KW-0472">Membrane</keyword>
<feature type="transmembrane region" description="Helical" evidence="1">
    <location>
        <begin position="12"/>
        <end position="31"/>
    </location>
</feature>
<accession>A0A369QNY4</accession>
<evidence type="ECO:0008006" key="4">
    <source>
        <dbReference type="Google" id="ProtNLM"/>
    </source>
</evidence>
<name>A0A369QNY4_9BACT</name>
<keyword evidence="1" id="KW-1133">Transmembrane helix</keyword>
<dbReference type="AlphaFoldDB" id="A0A369QNY4"/>
<dbReference type="InterPro" id="IPR024623">
    <property type="entry name" value="YtxH"/>
</dbReference>
<sequence>MMLHVKDKSGKIILAGLAGLSAGIIAGLLMAPESGKDTISGLKNKALDYGDQLDQVARKLMRQLEGNNITTTGSSLKMQGTWDEVKGRLKTRYSALTDDDLAYVEGQEDHFLGNLEFKLGKGKKELRQIIEEI</sequence>
<dbReference type="EMBL" id="QASA01000001">
    <property type="protein sequence ID" value="RDC66052.1"/>
    <property type="molecule type" value="Genomic_DNA"/>
</dbReference>
<reference evidence="2 3" key="1">
    <citation type="submission" date="2018-04" db="EMBL/GenBank/DDBJ databases">
        <title>Adhaeribacter sp. HMF7616 genome sequencing and assembly.</title>
        <authorList>
            <person name="Kang H."/>
            <person name="Kang J."/>
            <person name="Cha I."/>
            <person name="Kim H."/>
            <person name="Joh K."/>
        </authorList>
    </citation>
    <scope>NUCLEOTIDE SEQUENCE [LARGE SCALE GENOMIC DNA]</scope>
    <source>
        <strain evidence="2 3">HMF7616</strain>
    </source>
</reference>
<comment type="caution">
    <text evidence="2">The sequence shown here is derived from an EMBL/GenBank/DDBJ whole genome shotgun (WGS) entry which is preliminary data.</text>
</comment>
<dbReference type="SUPFAM" id="SSF69047">
    <property type="entry name" value="Hypothetical protein YjbJ"/>
    <property type="match status" value="1"/>
</dbReference>
<evidence type="ECO:0000256" key="1">
    <source>
        <dbReference type="SAM" id="Phobius"/>
    </source>
</evidence>
<dbReference type="RefSeq" id="WP_158546233.1">
    <property type="nucleotide sequence ID" value="NZ_QASA01000001.1"/>
</dbReference>
<dbReference type="OrthoDB" id="9796058at2"/>